<gene>
    <name evidence="1" type="ORF">G3I21_25195</name>
</gene>
<accession>A0A7K3QYE6</accession>
<dbReference type="EMBL" id="JAAGMR010000283">
    <property type="protein sequence ID" value="NEB94938.1"/>
    <property type="molecule type" value="Genomic_DNA"/>
</dbReference>
<sequence length="52" mass="5655">MMPGIIPEQRVESITADTETLYVADLYSPEPDQGHTVAQVGSYSVSGWGIEE</sequence>
<dbReference type="AlphaFoldDB" id="A0A7K3QYE6"/>
<reference evidence="1 2" key="1">
    <citation type="submission" date="2020-01" db="EMBL/GenBank/DDBJ databases">
        <title>Insect and environment-associated Actinomycetes.</title>
        <authorList>
            <person name="Currrie C."/>
            <person name="Chevrette M."/>
            <person name="Carlson C."/>
            <person name="Stubbendieck R."/>
            <person name="Wendt-Pienkowski E."/>
        </authorList>
    </citation>
    <scope>NUCLEOTIDE SEQUENCE [LARGE SCALE GENOMIC DNA]</scope>
    <source>
        <strain evidence="1 2">SID7754</strain>
    </source>
</reference>
<comment type="caution">
    <text evidence="1">The sequence shown here is derived from an EMBL/GenBank/DDBJ whole genome shotgun (WGS) entry which is preliminary data.</text>
</comment>
<organism evidence="1 2">
    <name type="scientific">Streptomyces bauhiniae</name>
    <dbReference type="NCBI Taxonomy" id="2340725"/>
    <lineage>
        <taxon>Bacteria</taxon>
        <taxon>Bacillati</taxon>
        <taxon>Actinomycetota</taxon>
        <taxon>Actinomycetes</taxon>
        <taxon>Kitasatosporales</taxon>
        <taxon>Streptomycetaceae</taxon>
        <taxon>Streptomyces</taxon>
    </lineage>
</organism>
<proteinExistence type="predicted"/>
<evidence type="ECO:0000313" key="1">
    <source>
        <dbReference type="EMBL" id="NEB94938.1"/>
    </source>
</evidence>
<name>A0A7K3QYE6_9ACTN</name>
<dbReference type="Proteomes" id="UP000470520">
    <property type="component" value="Unassembled WGS sequence"/>
</dbReference>
<evidence type="ECO:0000313" key="2">
    <source>
        <dbReference type="Proteomes" id="UP000470520"/>
    </source>
</evidence>
<dbReference type="RefSeq" id="WP_164193000.1">
    <property type="nucleotide sequence ID" value="NZ_JAAGMR010000283.1"/>
</dbReference>
<protein>
    <submittedName>
        <fullName evidence="1">Uncharacterized protein</fullName>
    </submittedName>
</protein>